<evidence type="ECO:0000313" key="2">
    <source>
        <dbReference type="Proteomes" id="UP000325333"/>
    </source>
</evidence>
<sequence>MSVLAALAAHYDRLERCHDVVPFGFTRERITFGLVLSTDGEAVACGDLRLGAKGQSHGRPMTVPRSFKRSGIKPPPFFLWDNSRYVLGLGRPAEGSEPRAYADRAAAFRDWHELLFDGIPPAGRSSRTWRSASPTSCMNSNAVAVWPNSLVWPGWPRRPLPLPRWSPTKLGFCGSERSESMWRRTTARSVLPDVSVRAAYVLTLRCGTGRSPVGPTGGSGGI</sequence>
<dbReference type="InterPro" id="IPR010144">
    <property type="entry name" value="CRISPR-assoc_prot_Csd1-typ"/>
</dbReference>
<dbReference type="AlphaFoldDB" id="A0A5B0KNX0"/>
<name>A0A5B0KNX0_9PROT</name>
<dbReference type="EMBL" id="VEWN01000017">
    <property type="protein sequence ID" value="KAA1053078.1"/>
    <property type="molecule type" value="Genomic_DNA"/>
</dbReference>
<organism evidence="1 2">
    <name type="scientific">Azospirillum argentinense</name>
    <dbReference type="NCBI Taxonomy" id="2970906"/>
    <lineage>
        <taxon>Bacteria</taxon>
        <taxon>Pseudomonadati</taxon>
        <taxon>Pseudomonadota</taxon>
        <taxon>Alphaproteobacteria</taxon>
        <taxon>Rhodospirillales</taxon>
        <taxon>Azospirillaceae</taxon>
        <taxon>Azospirillum</taxon>
    </lineage>
</organism>
<accession>A0A5B0KNX0</accession>
<proteinExistence type="predicted"/>
<evidence type="ECO:0000313" key="1">
    <source>
        <dbReference type="EMBL" id="KAA1053078.1"/>
    </source>
</evidence>
<dbReference type="Proteomes" id="UP000325333">
    <property type="component" value="Unassembled WGS sequence"/>
</dbReference>
<dbReference type="Pfam" id="PF09709">
    <property type="entry name" value="Cas_Csd1"/>
    <property type="match status" value="1"/>
</dbReference>
<comment type="caution">
    <text evidence="1">The sequence shown here is derived from an EMBL/GenBank/DDBJ whole genome shotgun (WGS) entry which is preliminary data.</text>
</comment>
<reference evidence="1 2" key="1">
    <citation type="submission" date="2019-07" db="EMBL/GenBank/DDBJ databases">
        <title>Genome sequencing of the stress-tolerant strain Azospirillum brasilense Az19.</title>
        <authorList>
            <person name="Maroniche G.A."/>
            <person name="Garcia J.E."/>
            <person name="Pagnussat L."/>
            <person name="Amenta M."/>
            <person name="Creus C.M."/>
        </authorList>
    </citation>
    <scope>NUCLEOTIDE SEQUENCE [LARGE SCALE GENOMIC DNA]</scope>
    <source>
        <strain evidence="1 2">Az19</strain>
    </source>
</reference>
<gene>
    <name evidence="1" type="ORF">FH063_002997</name>
</gene>
<protein>
    <submittedName>
        <fullName evidence="1">Uncharacterized protein</fullName>
    </submittedName>
</protein>